<feature type="region of interest" description="Disordered" evidence="3">
    <location>
        <begin position="1"/>
        <end position="149"/>
    </location>
</feature>
<organism evidence="4 5">
    <name type="scientific">Cimex lectularius</name>
    <name type="common">Bed bug</name>
    <name type="synonym">Acanthia lectularia</name>
    <dbReference type="NCBI Taxonomy" id="79782"/>
    <lineage>
        <taxon>Eukaryota</taxon>
        <taxon>Metazoa</taxon>
        <taxon>Ecdysozoa</taxon>
        <taxon>Arthropoda</taxon>
        <taxon>Hexapoda</taxon>
        <taxon>Insecta</taxon>
        <taxon>Pterygota</taxon>
        <taxon>Neoptera</taxon>
        <taxon>Paraneoptera</taxon>
        <taxon>Hemiptera</taxon>
        <taxon>Heteroptera</taxon>
        <taxon>Panheteroptera</taxon>
        <taxon>Cimicomorpha</taxon>
        <taxon>Cimicidae</taxon>
        <taxon>Cimex</taxon>
    </lineage>
</organism>
<evidence type="ECO:0000256" key="3">
    <source>
        <dbReference type="SAM" id="MobiDB-lite"/>
    </source>
</evidence>
<dbReference type="Pfam" id="PF17219">
    <property type="entry name" value="YAF2_RYBP"/>
    <property type="match status" value="1"/>
</dbReference>
<keyword evidence="2" id="KW-0539">Nucleus</keyword>
<evidence type="ECO:0000313" key="4">
    <source>
        <dbReference type="EnsemblMetazoa" id="XP_024080577.1"/>
    </source>
</evidence>
<sequence>MGRLSLPGTERRDSAHDETAGGSGLGDSPTAAPLRTRDSSHDSRHSDWRLKIAEEDGRKDEFHLVRATPPPHFHQPNADDAKSPRLKNIDRSSAQTREITVNNVTVIITEYKPKKKKSSDASSSTSEESQTDTSMDARSIDLATDSRSS</sequence>
<feature type="compositionally biased region" description="Basic and acidic residues" evidence="3">
    <location>
        <begin position="35"/>
        <end position="64"/>
    </location>
</feature>
<proteinExistence type="predicted"/>
<dbReference type="PANTHER" id="PTHR12920:SF4">
    <property type="entry name" value="GEO03726P1"/>
    <property type="match status" value="1"/>
</dbReference>
<evidence type="ECO:0000313" key="5">
    <source>
        <dbReference type="Proteomes" id="UP000494040"/>
    </source>
</evidence>
<feature type="compositionally biased region" description="Basic and acidic residues" evidence="3">
    <location>
        <begin position="9"/>
        <end position="19"/>
    </location>
</feature>
<evidence type="ECO:0000256" key="1">
    <source>
        <dbReference type="ARBA" id="ARBA00004123"/>
    </source>
</evidence>
<reference evidence="4" key="1">
    <citation type="submission" date="2022-01" db="UniProtKB">
        <authorList>
            <consortium name="EnsemblMetazoa"/>
        </authorList>
    </citation>
    <scope>IDENTIFICATION</scope>
</reference>
<dbReference type="Proteomes" id="UP000494040">
    <property type="component" value="Unassembled WGS sequence"/>
</dbReference>
<keyword evidence="5" id="KW-1185">Reference proteome</keyword>
<name>A0A8I6SRI3_CIMLE</name>
<dbReference type="EnsemblMetazoa" id="XM_024224809.1">
    <property type="protein sequence ID" value="XP_024080577.1"/>
    <property type="gene ID" value="LOC112126204"/>
</dbReference>
<dbReference type="PANTHER" id="PTHR12920">
    <property type="entry name" value="RYBP AND YAF2-RELATED"/>
    <property type="match status" value="1"/>
</dbReference>
<accession>A0A8I6SRI3</accession>
<dbReference type="GO" id="GO:0045893">
    <property type="term" value="P:positive regulation of DNA-templated transcription"/>
    <property type="evidence" value="ECO:0007669"/>
    <property type="project" value="InterPro"/>
</dbReference>
<dbReference type="GO" id="GO:0003677">
    <property type="term" value="F:DNA binding"/>
    <property type="evidence" value="ECO:0007669"/>
    <property type="project" value="TreeGrafter"/>
</dbReference>
<dbReference type="KEGG" id="clec:112126204"/>
<dbReference type="GO" id="GO:0005634">
    <property type="term" value="C:nucleus"/>
    <property type="evidence" value="ECO:0007669"/>
    <property type="project" value="UniProtKB-SubCell"/>
</dbReference>
<evidence type="ECO:0000256" key="2">
    <source>
        <dbReference type="ARBA" id="ARBA00023242"/>
    </source>
</evidence>
<comment type="subcellular location">
    <subcellularLocation>
        <location evidence="1">Nucleus</location>
    </subcellularLocation>
</comment>
<dbReference type="OrthoDB" id="10063208at2759"/>
<dbReference type="GO" id="GO:0003712">
    <property type="term" value="F:transcription coregulator activity"/>
    <property type="evidence" value="ECO:0007669"/>
    <property type="project" value="TreeGrafter"/>
</dbReference>
<feature type="compositionally biased region" description="Low complexity" evidence="3">
    <location>
        <begin position="120"/>
        <end position="136"/>
    </location>
</feature>
<dbReference type="InterPro" id="IPR033774">
    <property type="entry name" value="YAF2_RYBP"/>
</dbReference>
<dbReference type="InterPro" id="IPR039958">
    <property type="entry name" value="RYBP/YAF2"/>
</dbReference>
<dbReference type="RefSeq" id="XP_024080577.1">
    <property type="nucleotide sequence ID" value="XM_024224809.1"/>
</dbReference>
<feature type="compositionally biased region" description="Polar residues" evidence="3">
    <location>
        <begin position="91"/>
        <end position="106"/>
    </location>
</feature>
<dbReference type="GeneID" id="112126204"/>
<protein>
    <submittedName>
        <fullName evidence="4">Uncharacterized protein</fullName>
    </submittedName>
</protein>
<dbReference type="AlphaFoldDB" id="A0A8I6SRI3"/>
<feature type="compositionally biased region" description="Basic and acidic residues" evidence="3">
    <location>
        <begin position="77"/>
        <end position="90"/>
    </location>
</feature>